<dbReference type="WBParaSite" id="ALUE_0000981001-mRNA-1">
    <property type="protein sequence ID" value="ALUE_0000981001-mRNA-1"/>
    <property type="gene ID" value="ALUE_0000981001"/>
</dbReference>
<organism evidence="3 4">
    <name type="scientific">Ascaris lumbricoides</name>
    <name type="common">Giant roundworm</name>
    <dbReference type="NCBI Taxonomy" id="6252"/>
    <lineage>
        <taxon>Eukaryota</taxon>
        <taxon>Metazoa</taxon>
        <taxon>Ecdysozoa</taxon>
        <taxon>Nematoda</taxon>
        <taxon>Chromadorea</taxon>
        <taxon>Rhabditida</taxon>
        <taxon>Spirurina</taxon>
        <taxon>Ascaridomorpha</taxon>
        <taxon>Ascaridoidea</taxon>
        <taxon>Ascarididae</taxon>
        <taxon>Ascaris</taxon>
    </lineage>
</organism>
<feature type="signal peptide" evidence="2">
    <location>
        <begin position="1"/>
        <end position="18"/>
    </location>
</feature>
<dbReference type="Proteomes" id="UP000036681">
    <property type="component" value="Unplaced"/>
</dbReference>
<keyword evidence="2" id="KW-0732">Signal</keyword>
<proteinExistence type="predicted"/>
<accession>A0A9J2PIG1</accession>
<sequence length="175" mass="20083">MIVVSFLIILFYANKTICYESSGSSYAYERAASKKDNVSKTIRFYHYDNLTDCERVCDLSCEVTHVVYNDEHERKQYTCRKRKPSRTSSFSNLATKGSFTFLFVAAVVMAFFILLLCCCCCFSWCCGGWTPRQSLPDVTSIPPTYTDGFKEHIEASETEEENINLRTDFSNTSFQ</sequence>
<keyword evidence="1" id="KW-0812">Transmembrane</keyword>
<dbReference type="AlphaFoldDB" id="A0A9J2PIG1"/>
<feature type="chain" id="PRO_5039905217" evidence="2">
    <location>
        <begin position="19"/>
        <end position="175"/>
    </location>
</feature>
<name>A0A9J2PIG1_ASCLU</name>
<keyword evidence="1" id="KW-0472">Membrane</keyword>
<evidence type="ECO:0000256" key="1">
    <source>
        <dbReference type="SAM" id="Phobius"/>
    </source>
</evidence>
<keyword evidence="1" id="KW-1133">Transmembrane helix</keyword>
<keyword evidence="3" id="KW-1185">Reference proteome</keyword>
<evidence type="ECO:0000256" key="2">
    <source>
        <dbReference type="SAM" id="SignalP"/>
    </source>
</evidence>
<protein>
    <submittedName>
        <fullName evidence="4">Apple domain-containing protein</fullName>
    </submittedName>
</protein>
<feature type="transmembrane region" description="Helical" evidence="1">
    <location>
        <begin position="99"/>
        <end position="125"/>
    </location>
</feature>
<evidence type="ECO:0000313" key="4">
    <source>
        <dbReference type="WBParaSite" id="ALUE_0000981001-mRNA-1"/>
    </source>
</evidence>
<evidence type="ECO:0000313" key="3">
    <source>
        <dbReference type="Proteomes" id="UP000036681"/>
    </source>
</evidence>
<reference evidence="4" key="1">
    <citation type="submission" date="2023-03" db="UniProtKB">
        <authorList>
            <consortium name="WormBaseParasite"/>
        </authorList>
    </citation>
    <scope>IDENTIFICATION</scope>
</reference>